<geneLocation type="plasmid" evidence="3">
    <name>pjcm18538 dna</name>
</geneLocation>
<dbReference type="EMBL" id="AP022593">
    <property type="protein sequence ID" value="BBY52131.1"/>
    <property type="molecule type" value="Genomic_DNA"/>
</dbReference>
<dbReference type="SMART" id="SM00987">
    <property type="entry name" value="UreE_C"/>
    <property type="match status" value="1"/>
</dbReference>
<proteinExistence type="predicted"/>
<gene>
    <name evidence="2" type="ORF">MARA_55990</name>
</gene>
<evidence type="ECO:0000259" key="1">
    <source>
        <dbReference type="SMART" id="SM00986"/>
    </source>
</evidence>
<dbReference type="InterPro" id="IPR036895">
    <property type="entry name" value="Uracil-DNA_glycosylase-like_sf"/>
</dbReference>
<dbReference type="Pfam" id="PF03167">
    <property type="entry name" value="UDG"/>
    <property type="match status" value="1"/>
</dbReference>
<dbReference type="NCBIfam" id="TIGR04274">
    <property type="entry name" value="hypoxanDNAglyco"/>
    <property type="match status" value="1"/>
</dbReference>
<dbReference type="SUPFAM" id="SSF52141">
    <property type="entry name" value="Uracil-DNA glycosylase-like"/>
    <property type="match status" value="1"/>
</dbReference>
<dbReference type="AlphaFoldDB" id="A0A7I7S6X7"/>
<feature type="domain" description="Uracil-DNA glycosylase-like" evidence="1">
    <location>
        <begin position="6"/>
        <end position="156"/>
    </location>
</feature>
<dbReference type="KEGG" id="marz:MARA_55990"/>
<dbReference type="InterPro" id="IPR026353">
    <property type="entry name" value="Hypoxan-DNA_Glyclase"/>
</dbReference>
<sequence length="156" mass="16798">MRVGLPPIVGPHPRVLVLGSFPSEQSLATGRYYANPRNQFWRLLGAVLGFDAEAPYDARIAAATEHGVALWDVLHSCRRAGSLDARIDRNTAVVNDIGALLADHPGIDRIVVNGSAALELFERHVRVDVPAVRVPSSSPAATMAFDAKLAQWRGLA</sequence>
<dbReference type="SMART" id="SM00986">
    <property type="entry name" value="UDG"/>
    <property type="match status" value="1"/>
</dbReference>
<dbReference type="Gene3D" id="3.40.470.10">
    <property type="entry name" value="Uracil-DNA glycosylase-like domain"/>
    <property type="match status" value="1"/>
</dbReference>
<dbReference type="Proteomes" id="UP000467428">
    <property type="component" value="Chromosome"/>
</dbReference>
<keyword evidence="3" id="KW-1185">Reference proteome</keyword>
<evidence type="ECO:0000313" key="3">
    <source>
        <dbReference type="Proteomes" id="UP000467428"/>
    </source>
</evidence>
<reference evidence="2 3" key="1">
    <citation type="journal article" date="2019" name="Emerg. Microbes Infect.">
        <title>Comprehensive subspecies identification of 175 nontuberculous mycobacteria species based on 7547 genomic profiles.</title>
        <authorList>
            <person name="Matsumoto Y."/>
            <person name="Kinjo T."/>
            <person name="Motooka D."/>
            <person name="Nabeya D."/>
            <person name="Jung N."/>
            <person name="Uechi K."/>
            <person name="Horii T."/>
            <person name="Iida T."/>
            <person name="Fujita J."/>
            <person name="Nakamura S."/>
        </authorList>
    </citation>
    <scope>NUCLEOTIDE SEQUENCE [LARGE SCALE GENOMIC DNA]</scope>
    <source>
        <strain evidence="2 3">JCM 18538</strain>
    </source>
</reference>
<dbReference type="InterPro" id="IPR005122">
    <property type="entry name" value="Uracil-DNA_glycosylase-like"/>
</dbReference>
<dbReference type="CDD" id="cd10032">
    <property type="entry name" value="UDG-F6_HDG"/>
    <property type="match status" value="1"/>
</dbReference>
<evidence type="ECO:0000313" key="2">
    <source>
        <dbReference type="EMBL" id="BBY52131.1"/>
    </source>
</evidence>
<protein>
    <submittedName>
        <fullName evidence="2">DNA-deoxyinosine glycosylase</fullName>
    </submittedName>
</protein>
<organism evidence="2 3">
    <name type="scientific">Mycolicibacterium arabiense</name>
    <dbReference type="NCBI Taxonomy" id="1286181"/>
    <lineage>
        <taxon>Bacteria</taxon>
        <taxon>Bacillati</taxon>
        <taxon>Actinomycetota</taxon>
        <taxon>Actinomycetes</taxon>
        <taxon>Mycobacteriales</taxon>
        <taxon>Mycobacteriaceae</taxon>
        <taxon>Mycolicibacterium</taxon>
    </lineage>
</organism>
<accession>A0A7I7S6X7</accession>
<name>A0A7I7S6X7_9MYCO</name>